<dbReference type="PANTHER" id="PTHR11748:SF111">
    <property type="entry name" value="D-LACTATE DEHYDROGENASE, MITOCHONDRIAL-RELATED"/>
    <property type="match status" value="1"/>
</dbReference>
<evidence type="ECO:0000256" key="1">
    <source>
        <dbReference type="ARBA" id="ARBA00001974"/>
    </source>
</evidence>
<dbReference type="GO" id="GO:0071949">
    <property type="term" value="F:FAD binding"/>
    <property type="evidence" value="ECO:0007669"/>
    <property type="project" value="InterPro"/>
</dbReference>
<dbReference type="Proteomes" id="UP000298030">
    <property type="component" value="Unassembled WGS sequence"/>
</dbReference>
<reference evidence="13 14" key="1">
    <citation type="journal article" date="2019" name="Nat. Ecol. Evol.">
        <title>Megaphylogeny resolves global patterns of mushroom evolution.</title>
        <authorList>
            <person name="Varga T."/>
            <person name="Krizsan K."/>
            <person name="Foldi C."/>
            <person name="Dima B."/>
            <person name="Sanchez-Garcia M."/>
            <person name="Sanchez-Ramirez S."/>
            <person name="Szollosi G.J."/>
            <person name="Szarkandi J.G."/>
            <person name="Papp V."/>
            <person name="Albert L."/>
            <person name="Andreopoulos W."/>
            <person name="Angelini C."/>
            <person name="Antonin V."/>
            <person name="Barry K.W."/>
            <person name="Bougher N.L."/>
            <person name="Buchanan P."/>
            <person name="Buyck B."/>
            <person name="Bense V."/>
            <person name="Catcheside P."/>
            <person name="Chovatia M."/>
            <person name="Cooper J."/>
            <person name="Damon W."/>
            <person name="Desjardin D."/>
            <person name="Finy P."/>
            <person name="Geml J."/>
            <person name="Haridas S."/>
            <person name="Hughes K."/>
            <person name="Justo A."/>
            <person name="Karasinski D."/>
            <person name="Kautmanova I."/>
            <person name="Kiss B."/>
            <person name="Kocsube S."/>
            <person name="Kotiranta H."/>
            <person name="LaButti K.M."/>
            <person name="Lechner B.E."/>
            <person name="Liimatainen K."/>
            <person name="Lipzen A."/>
            <person name="Lukacs Z."/>
            <person name="Mihaltcheva S."/>
            <person name="Morgado L.N."/>
            <person name="Niskanen T."/>
            <person name="Noordeloos M.E."/>
            <person name="Ohm R.A."/>
            <person name="Ortiz-Santana B."/>
            <person name="Ovrebo C."/>
            <person name="Racz N."/>
            <person name="Riley R."/>
            <person name="Savchenko A."/>
            <person name="Shiryaev A."/>
            <person name="Soop K."/>
            <person name="Spirin V."/>
            <person name="Szebenyi C."/>
            <person name="Tomsovsky M."/>
            <person name="Tulloss R.E."/>
            <person name="Uehling J."/>
            <person name="Grigoriev I.V."/>
            <person name="Vagvolgyi C."/>
            <person name="Papp T."/>
            <person name="Martin F.M."/>
            <person name="Miettinen O."/>
            <person name="Hibbett D.S."/>
            <person name="Nagy L.G."/>
        </authorList>
    </citation>
    <scope>NUCLEOTIDE SEQUENCE [LARGE SCALE GENOMIC DNA]</scope>
    <source>
        <strain evidence="13 14">FP101781</strain>
    </source>
</reference>
<dbReference type="InterPro" id="IPR016166">
    <property type="entry name" value="FAD-bd_PCMH"/>
</dbReference>
<feature type="region of interest" description="Disordered" evidence="11">
    <location>
        <begin position="1"/>
        <end position="61"/>
    </location>
</feature>
<dbReference type="EC" id="1.1.2.4" evidence="9"/>
<evidence type="ECO:0000256" key="11">
    <source>
        <dbReference type="SAM" id="MobiDB-lite"/>
    </source>
</evidence>
<dbReference type="InterPro" id="IPR004113">
    <property type="entry name" value="FAD-bd_oxidored_4_C"/>
</dbReference>
<dbReference type="SUPFAM" id="SSF55103">
    <property type="entry name" value="FAD-linked oxidases, C-terminal domain"/>
    <property type="match status" value="1"/>
</dbReference>
<keyword evidence="4" id="KW-0285">Flavoprotein</keyword>
<evidence type="ECO:0000256" key="8">
    <source>
        <dbReference type="ARBA" id="ARBA00023128"/>
    </source>
</evidence>
<keyword evidence="14" id="KW-1185">Reference proteome</keyword>
<dbReference type="OrthoDB" id="7786253at2759"/>
<dbReference type="Gene3D" id="3.30.70.2740">
    <property type="match status" value="1"/>
</dbReference>
<dbReference type="Gene3D" id="3.30.465.10">
    <property type="match status" value="1"/>
</dbReference>
<evidence type="ECO:0000256" key="9">
    <source>
        <dbReference type="ARBA" id="ARBA00038897"/>
    </source>
</evidence>
<dbReference type="InterPro" id="IPR016169">
    <property type="entry name" value="FAD-bd_PCMH_sub2"/>
</dbReference>
<evidence type="ECO:0000313" key="14">
    <source>
        <dbReference type="Proteomes" id="UP000298030"/>
    </source>
</evidence>
<dbReference type="FunFam" id="3.30.70.2740:FF:000001">
    <property type="entry name" value="D-lactate dehydrogenase mitochondrial"/>
    <property type="match status" value="1"/>
</dbReference>
<comment type="similarity">
    <text evidence="3">Belongs to the FAD-binding oxidoreductase/transferase type 4 family.</text>
</comment>
<comment type="catalytic activity">
    <reaction evidence="10">
        <text>(R)-lactate + 2 Fe(III)-[cytochrome c] = 2 Fe(II)-[cytochrome c] + pyruvate + 2 H(+)</text>
        <dbReference type="Rhea" id="RHEA:13521"/>
        <dbReference type="Rhea" id="RHEA-COMP:10350"/>
        <dbReference type="Rhea" id="RHEA-COMP:14399"/>
        <dbReference type="ChEBI" id="CHEBI:15361"/>
        <dbReference type="ChEBI" id="CHEBI:15378"/>
        <dbReference type="ChEBI" id="CHEBI:16004"/>
        <dbReference type="ChEBI" id="CHEBI:29033"/>
        <dbReference type="ChEBI" id="CHEBI:29034"/>
        <dbReference type="EC" id="1.1.2.4"/>
    </reaction>
</comment>
<dbReference type="SUPFAM" id="SSF56176">
    <property type="entry name" value="FAD-binding/transporter-associated domain-like"/>
    <property type="match status" value="1"/>
</dbReference>
<dbReference type="GO" id="GO:0008720">
    <property type="term" value="F:D-lactate dehydrogenase (NAD+) activity"/>
    <property type="evidence" value="ECO:0007669"/>
    <property type="project" value="TreeGrafter"/>
</dbReference>
<dbReference type="Pfam" id="PF01565">
    <property type="entry name" value="FAD_binding_4"/>
    <property type="match status" value="1"/>
</dbReference>
<evidence type="ECO:0000256" key="3">
    <source>
        <dbReference type="ARBA" id="ARBA00008000"/>
    </source>
</evidence>
<dbReference type="InterPro" id="IPR006094">
    <property type="entry name" value="Oxid_FAD_bind_N"/>
</dbReference>
<dbReference type="InterPro" id="IPR016164">
    <property type="entry name" value="FAD-linked_Oxase-like_C"/>
</dbReference>
<keyword evidence="8" id="KW-0496">Mitochondrion</keyword>
<keyword evidence="7" id="KW-0560">Oxidoreductase</keyword>
<evidence type="ECO:0000256" key="6">
    <source>
        <dbReference type="ARBA" id="ARBA00022946"/>
    </source>
</evidence>
<evidence type="ECO:0000256" key="7">
    <source>
        <dbReference type="ARBA" id="ARBA00023002"/>
    </source>
</evidence>
<gene>
    <name evidence="13" type="ORF">FA13DRAFT_1723922</name>
</gene>
<dbReference type="InterPro" id="IPR036318">
    <property type="entry name" value="FAD-bd_PCMH-like_sf"/>
</dbReference>
<dbReference type="PROSITE" id="PS51387">
    <property type="entry name" value="FAD_PCMH"/>
    <property type="match status" value="1"/>
</dbReference>
<dbReference type="GO" id="GO:0004458">
    <property type="term" value="F:D-lactate dehydrogenase (cytochrome) activity"/>
    <property type="evidence" value="ECO:0007669"/>
    <property type="project" value="UniProtKB-EC"/>
</dbReference>
<protein>
    <recommendedName>
        <fullName evidence="9">D-lactate dehydrogenase (cytochrome)</fullName>
        <ecNumber evidence="9">1.1.2.4</ecNumber>
    </recommendedName>
</protein>
<organism evidence="13 14">
    <name type="scientific">Coprinellus micaceus</name>
    <name type="common">Glistening ink-cap mushroom</name>
    <name type="synonym">Coprinus micaceus</name>
    <dbReference type="NCBI Taxonomy" id="71717"/>
    <lineage>
        <taxon>Eukaryota</taxon>
        <taxon>Fungi</taxon>
        <taxon>Dikarya</taxon>
        <taxon>Basidiomycota</taxon>
        <taxon>Agaricomycotina</taxon>
        <taxon>Agaricomycetes</taxon>
        <taxon>Agaricomycetidae</taxon>
        <taxon>Agaricales</taxon>
        <taxon>Agaricineae</taxon>
        <taxon>Psathyrellaceae</taxon>
        <taxon>Coprinellus</taxon>
    </lineage>
</organism>
<accession>A0A4Y7U0C3</accession>
<name>A0A4Y7U0C3_COPMI</name>
<dbReference type="InterPro" id="IPR016171">
    <property type="entry name" value="Vanillyl_alc_oxidase_C-sub2"/>
</dbReference>
<proteinExistence type="inferred from homology"/>
<comment type="caution">
    <text evidence="13">The sequence shown here is derived from an EMBL/GenBank/DDBJ whole genome shotgun (WGS) entry which is preliminary data.</text>
</comment>
<feature type="domain" description="FAD-binding PCMH-type" evidence="12">
    <location>
        <begin position="144"/>
        <end position="326"/>
    </location>
</feature>
<keyword evidence="6" id="KW-0809">Transit peptide</keyword>
<evidence type="ECO:0000313" key="13">
    <source>
        <dbReference type="EMBL" id="TEB39714.1"/>
    </source>
</evidence>
<sequence>MLSPRTLVGRLTTRSCLRRRAAPTTSHPPLKARTHAHPGPRLYSTGGQQGQGGSDSKGENHPNKVTLAISYGACITALALVGERCYYGPPAKRNQIQETPTYGTPEDFEKAILSLRQELSHIDGGVSTNPDDLHAHGFSVNDYHPAVAHTVVVYPETTEDVVRVVKIANKYRMPIVPYSGATSLEGHFRGAQKGSICVNLSHMNKILAIHAEDGDLVCQPGTPRLHINDTLVEMGIPLFFPLDPAPTATIGGMFSTGCSGTNAVRYGTAKGEWFLNATVVLPNGEVIKTRQRSRKSSAGPDMTKLFIGAEGTLGIVTELTLKLTPLLPTTVAVAQFPNVRAATEAVGEIINAGVGIQCVELVDDKFMQATNVYGASKRKWPEKDSLYFKFQGPTPSSLKESAEIVKKIVRKYGATDFQLARNQQEAEELWEDRKNALYSGLSLLPGGKGWSTDVCVPVSKLPELVHETKKDLAEIGLLSTIVGHVGDGNFHALILFKTEEEQERAHQAVSRMVKRAIALDGTCTGEHGVGIGKKEYLVEELGEGTVKLMKTIKKTLDPSNLFNPGKLYPDDEDTKEKH</sequence>
<dbReference type="FunFam" id="1.10.45.10:FF:000001">
    <property type="entry name" value="D-lactate dehydrogenase mitochondrial"/>
    <property type="match status" value="1"/>
</dbReference>
<keyword evidence="5" id="KW-0274">FAD</keyword>
<dbReference type="Gene3D" id="1.10.45.10">
    <property type="entry name" value="Vanillyl-alcohol Oxidase, Chain A, domain 4"/>
    <property type="match status" value="1"/>
</dbReference>
<evidence type="ECO:0000256" key="5">
    <source>
        <dbReference type="ARBA" id="ARBA00022827"/>
    </source>
</evidence>
<dbReference type="PANTHER" id="PTHR11748">
    <property type="entry name" value="D-LACTATE DEHYDROGENASE"/>
    <property type="match status" value="1"/>
</dbReference>
<dbReference type="GO" id="GO:0005739">
    <property type="term" value="C:mitochondrion"/>
    <property type="evidence" value="ECO:0007669"/>
    <property type="project" value="UniProtKB-SubCell"/>
</dbReference>
<evidence type="ECO:0000256" key="4">
    <source>
        <dbReference type="ARBA" id="ARBA00022630"/>
    </source>
</evidence>
<comment type="cofactor">
    <cofactor evidence="1">
        <name>FAD</name>
        <dbReference type="ChEBI" id="CHEBI:57692"/>
    </cofactor>
</comment>
<dbReference type="Pfam" id="PF02913">
    <property type="entry name" value="FAD-oxidase_C"/>
    <property type="match status" value="1"/>
</dbReference>
<evidence type="ECO:0000259" key="12">
    <source>
        <dbReference type="PROSITE" id="PS51387"/>
    </source>
</evidence>
<dbReference type="GO" id="GO:1903457">
    <property type="term" value="P:lactate catabolic process"/>
    <property type="evidence" value="ECO:0007669"/>
    <property type="project" value="TreeGrafter"/>
</dbReference>
<evidence type="ECO:0000256" key="2">
    <source>
        <dbReference type="ARBA" id="ARBA00004173"/>
    </source>
</evidence>
<evidence type="ECO:0000256" key="10">
    <source>
        <dbReference type="ARBA" id="ARBA00051436"/>
    </source>
</evidence>
<dbReference type="EMBL" id="QPFP01000001">
    <property type="protein sequence ID" value="TEB39714.1"/>
    <property type="molecule type" value="Genomic_DNA"/>
</dbReference>
<dbReference type="AlphaFoldDB" id="A0A4Y7U0C3"/>
<comment type="subcellular location">
    <subcellularLocation>
        <location evidence="2">Mitochondrion</location>
    </subcellularLocation>
</comment>
<dbReference type="STRING" id="71717.A0A4Y7U0C3"/>